<dbReference type="OrthoDB" id="5192631at2"/>
<keyword evidence="1" id="KW-0472">Membrane</keyword>
<keyword evidence="1" id="KW-0812">Transmembrane</keyword>
<feature type="transmembrane region" description="Helical" evidence="1">
    <location>
        <begin position="160"/>
        <end position="180"/>
    </location>
</feature>
<sequence length="238" mass="25589">MIQQTSDKKWFDQLVMELRLRQVHGSAIGDTVASAKELLRDTGQPAEEAFGPARDYAEALELPSAPKHDWIRTALWPATLGLLAFLLFNQAVVPWTRSELLLVSPAQLAFLATPVVLIAFLPLYLDAIIRRIWACVGLSGIGALSGLLSAVAAPENPADAWLAIEPLPWLIASALVMVAFSIRNTIQAARTTGHDDITDPSAATAGGTGTGMKVFVQVTNWLFPILALAMLGLTLALR</sequence>
<evidence type="ECO:0000313" key="2">
    <source>
        <dbReference type="EMBL" id="PPB48395.1"/>
    </source>
</evidence>
<comment type="caution">
    <text evidence="2">The sequence shown here is derived from an EMBL/GenBank/DDBJ whole genome shotgun (WGS) entry which is preliminary data.</text>
</comment>
<feature type="transmembrane region" description="Helical" evidence="1">
    <location>
        <begin position="105"/>
        <end position="125"/>
    </location>
</feature>
<dbReference type="Proteomes" id="UP000239297">
    <property type="component" value="Unassembled WGS sequence"/>
</dbReference>
<dbReference type="EMBL" id="PRKW01000005">
    <property type="protein sequence ID" value="PPB48395.1"/>
    <property type="molecule type" value="Genomic_DNA"/>
</dbReference>
<dbReference type="AlphaFoldDB" id="A0A2S5IV15"/>
<feature type="transmembrane region" description="Helical" evidence="1">
    <location>
        <begin position="218"/>
        <end position="237"/>
    </location>
</feature>
<evidence type="ECO:0000313" key="3">
    <source>
        <dbReference type="Proteomes" id="UP000239297"/>
    </source>
</evidence>
<protein>
    <submittedName>
        <fullName evidence="2">Uncharacterized protein</fullName>
    </submittedName>
</protein>
<gene>
    <name evidence="2" type="ORF">C4K88_11600</name>
</gene>
<feature type="transmembrane region" description="Helical" evidence="1">
    <location>
        <begin position="132"/>
        <end position="154"/>
    </location>
</feature>
<keyword evidence="3" id="KW-1185">Reference proteome</keyword>
<reference evidence="2 3" key="1">
    <citation type="journal article" date="2014" name="Int. J. Syst. Evol. Microbiol.">
        <title>Arthrobacter pityocampae sp. nov., isolated from Thaumetopoea pityocampa (Lep., Thaumetopoeidae).</title>
        <authorList>
            <person name="Ince I.A."/>
            <person name="Demirbag Z."/>
            <person name="Kati H."/>
        </authorList>
    </citation>
    <scope>NUCLEOTIDE SEQUENCE [LARGE SCALE GENOMIC DNA]</scope>
    <source>
        <strain evidence="2 3">Tp2</strain>
    </source>
</reference>
<evidence type="ECO:0000256" key="1">
    <source>
        <dbReference type="SAM" id="Phobius"/>
    </source>
</evidence>
<organism evidence="2 3">
    <name type="scientific">Arthrobacter pityocampae</name>
    <dbReference type="NCBI Taxonomy" id="547334"/>
    <lineage>
        <taxon>Bacteria</taxon>
        <taxon>Bacillati</taxon>
        <taxon>Actinomycetota</taxon>
        <taxon>Actinomycetes</taxon>
        <taxon>Micrococcales</taxon>
        <taxon>Micrococcaceae</taxon>
        <taxon>Arthrobacter</taxon>
    </lineage>
</organism>
<proteinExistence type="predicted"/>
<name>A0A2S5IV15_9MICC</name>
<keyword evidence="1" id="KW-1133">Transmembrane helix</keyword>
<dbReference type="RefSeq" id="WP_104121800.1">
    <property type="nucleotide sequence ID" value="NZ_PRKW01000005.1"/>
</dbReference>
<accession>A0A2S5IV15</accession>
<feature type="transmembrane region" description="Helical" evidence="1">
    <location>
        <begin position="74"/>
        <end position="93"/>
    </location>
</feature>